<dbReference type="SMART" id="SM00822">
    <property type="entry name" value="PKS_KR"/>
    <property type="match status" value="1"/>
</dbReference>
<dbReference type="CDD" id="cd05233">
    <property type="entry name" value="SDR_c"/>
    <property type="match status" value="1"/>
</dbReference>
<evidence type="ECO:0000259" key="3">
    <source>
        <dbReference type="SMART" id="SM00822"/>
    </source>
</evidence>
<gene>
    <name evidence="4" type="ORF">AYL44_02335</name>
</gene>
<comment type="caution">
    <text evidence="4">The sequence shown here is derived from an EMBL/GenBank/DDBJ whole genome shotgun (WGS) entry which is preliminary data.</text>
</comment>
<feature type="domain" description="Ketoreductase" evidence="3">
    <location>
        <begin position="3"/>
        <end position="186"/>
    </location>
</feature>
<evidence type="ECO:0000256" key="2">
    <source>
        <dbReference type="ARBA" id="ARBA00023002"/>
    </source>
</evidence>
<comment type="similarity">
    <text evidence="1">Belongs to the short-chain dehydrogenases/reductases (SDR) family.</text>
</comment>
<dbReference type="PANTHER" id="PTHR44196">
    <property type="entry name" value="DEHYDROGENASE/REDUCTASE SDR FAMILY MEMBER 7B"/>
    <property type="match status" value="1"/>
</dbReference>
<dbReference type="PIRSF" id="PIRSF000126">
    <property type="entry name" value="11-beta-HSD1"/>
    <property type="match status" value="1"/>
</dbReference>
<dbReference type="Gene3D" id="3.40.50.720">
    <property type="entry name" value="NAD(P)-binding Rossmann-like Domain"/>
    <property type="match status" value="1"/>
</dbReference>
<dbReference type="InterPro" id="IPR002347">
    <property type="entry name" value="SDR_fam"/>
</dbReference>
<dbReference type="EMBL" id="LSTV01000001">
    <property type="protein sequence ID" value="OAH51135.1"/>
    <property type="molecule type" value="Genomic_DNA"/>
</dbReference>
<evidence type="ECO:0000313" key="4">
    <source>
        <dbReference type="EMBL" id="OAH51135.1"/>
    </source>
</evidence>
<evidence type="ECO:0000256" key="1">
    <source>
        <dbReference type="ARBA" id="ARBA00006484"/>
    </source>
</evidence>
<sequence length="257" mass="26419">MPGAIVITGASSGIGAGFARRFAARGYDVVLVARRTNRLETLAEELRGLHRVEATVLAADLADPAAPAAIAAALDERGIHPAGLVNSAGFGTASPFVAEDAARVAAEVQVNVAALTLLTRALLPHLIAARGVLVNVSSNAGHQPLPGLAVYAATKAYVTSLTEAIWQETRGTGLRVLALCPGPTETEFFTAAGSETFKVGATKSVDDVLDEAFAALDAANPSPVRTVGAANRVQGWAARVSPRRLRLWVAARAVGSA</sequence>
<dbReference type="OrthoDB" id="9797538at2"/>
<dbReference type="InterPro" id="IPR057326">
    <property type="entry name" value="KR_dom"/>
</dbReference>
<dbReference type="GO" id="GO:0016020">
    <property type="term" value="C:membrane"/>
    <property type="evidence" value="ECO:0007669"/>
    <property type="project" value="TreeGrafter"/>
</dbReference>
<dbReference type="AlphaFoldDB" id="A0A177KE68"/>
<reference evidence="4 5" key="1">
    <citation type="submission" date="2016-02" db="EMBL/GenBank/DDBJ databases">
        <authorList>
            <person name="Wen L."/>
            <person name="He K."/>
            <person name="Yang H."/>
        </authorList>
    </citation>
    <scope>NUCLEOTIDE SEQUENCE [LARGE SCALE GENOMIC DNA]</scope>
    <source>
        <strain evidence="4 5">CD11_3</strain>
    </source>
</reference>
<proteinExistence type="inferred from homology"/>
<dbReference type="RefSeq" id="WP_064001642.1">
    <property type="nucleotide sequence ID" value="NZ_LSTV01000001.1"/>
</dbReference>
<evidence type="ECO:0000313" key="5">
    <source>
        <dbReference type="Proteomes" id="UP000076998"/>
    </source>
</evidence>
<name>A0A177KE68_9MICO</name>
<dbReference type="GO" id="GO:0016491">
    <property type="term" value="F:oxidoreductase activity"/>
    <property type="evidence" value="ECO:0007669"/>
    <property type="project" value="UniProtKB-KW"/>
</dbReference>
<dbReference type="PANTHER" id="PTHR44196:SF2">
    <property type="entry name" value="SHORT-CHAIN DEHYDROGENASE-RELATED"/>
    <property type="match status" value="1"/>
</dbReference>
<dbReference type="PRINTS" id="PR00081">
    <property type="entry name" value="GDHRDH"/>
</dbReference>
<protein>
    <submittedName>
        <fullName evidence="4">Oxidoreductase</fullName>
    </submittedName>
</protein>
<dbReference type="SUPFAM" id="SSF51735">
    <property type="entry name" value="NAD(P)-binding Rossmann-fold domains"/>
    <property type="match status" value="1"/>
</dbReference>
<dbReference type="Proteomes" id="UP000076998">
    <property type="component" value="Unassembled WGS sequence"/>
</dbReference>
<organism evidence="4 5">
    <name type="scientific">Microbacterium oleivorans</name>
    <dbReference type="NCBI Taxonomy" id="273677"/>
    <lineage>
        <taxon>Bacteria</taxon>
        <taxon>Bacillati</taxon>
        <taxon>Actinomycetota</taxon>
        <taxon>Actinomycetes</taxon>
        <taxon>Micrococcales</taxon>
        <taxon>Microbacteriaceae</taxon>
        <taxon>Microbacterium</taxon>
    </lineage>
</organism>
<accession>A0A177KE68</accession>
<dbReference type="Pfam" id="PF00106">
    <property type="entry name" value="adh_short"/>
    <property type="match status" value="1"/>
</dbReference>
<dbReference type="InterPro" id="IPR036291">
    <property type="entry name" value="NAD(P)-bd_dom_sf"/>
</dbReference>
<keyword evidence="2" id="KW-0560">Oxidoreductase</keyword>